<accession>A0A2W1BVB7</accession>
<feature type="region of interest" description="Disordered" evidence="1">
    <location>
        <begin position="531"/>
        <end position="553"/>
    </location>
</feature>
<evidence type="ECO:0000313" key="2">
    <source>
        <dbReference type="EMBL" id="PZC77574.1"/>
    </source>
</evidence>
<dbReference type="EMBL" id="KZ149926">
    <property type="protein sequence ID" value="PZC77574.1"/>
    <property type="molecule type" value="Genomic_DNA"/>
</dbReference>
<reference evidence="2 3" key="1">
    <citation type="journal article" date="2017" name="BMC Biol.">
        <title>Genomic innovations, transcriptional plasticity and gene loss underlying the evolution and divergence of two highly polyphagous and invasive Helicoverpa pest species.</title>
        <authorList>
            <person name="Pearce S.L."/>
            <person name="Clarke D.F."/>
            <person name="East P.D."/>
            <person name="Elfekih S."/>
            <person name="Gordon K.H."/>
            <person name="Jermiin L.S."/>
            <person name="McGaughran A."/>
            <person name="Oakeshott J.G."/>
            <person name="Papanikolaou A."/>
            <person name="Perera O.P."/>
            <person name="Rane R.V."/>
            <person name="Richards S."/>
            <person name="Tay W.T."/>
            <person name="Walsh T.K."/>
            <person name="Anderson A."/>
            <person name="Anderson C.J."/>
            <person name="Asgari S."/>
            <person name="Board P.G."/>
            <person name="Bretschneider A."/>
            <person name="Campbell P.M."/>
            <person name="Chertemps T."/>
            <person name="Christeller J.T."/>
            <person name="Coppin C.W."/>
            <person name="Downes S.J."/>
            <person name="Duan G."/>
            <person name="Farnsworth C.A."/>
            <person name="Good R.T."/>
            <person name="Han L.B."/>
            <person name="Han Y.C."/>
            <person name="Hatje K."/>
            <person name="Horne I."/>
            <person name="Huang Y.P."/>
            <person name="Hughes D.S."/>
            <person name="Jacquin-Joly E."/>
            <person name="James W."/>
            <person name="Jhangiani S."/>
            <person name="Kollmar M."/>
            <person name="Kuwar S.S."/>
            <person name="Li S."/>
            <person name="Liu N.Y."/>
            <person name="Maibeche M.T."/>
            <person name="Miller J.R."/>
            <person name="Montagne N."/>
            <person name="Perry T."/>
            <person name="Qu J."/>
            <person name="Song S.V."/>
            <person name="Sutton G.G."/>
            <person name="Vogel H."/>
            <person name="Walenz B.P."/>
            <person name="Xu W."/>
            <person name="Zhang H.J."/>
            <person name="Zou Z."/>
            <person name="Batterham P."/>
            <person name="Edwards O.R."/>
            <person name="Feyereisen R."/>
            <person name="Gibbs R.A."/>
            <person name="Heckel D.G."/>
            <person name="McGrath A."/>
            <person name="Robin C."/>
            <person name="Scherer S.E."/>
            <person name="Worley K.C."/>
            <person name="Wu Y.D."/>
        </authorList>
    </citation>
    <scope>NUCLEOTIDE SEQUENCE [LARGE SCALE GENOMIC DNA]</scope>
    <source>
        <strain evidence="2">Harm_GR_Male_#8</strain>
        <tissue evidence="2">Whole organism</tissue>
    </source>
</reference>
<proteinExistence type="predicted"/>
<keyword evidence="3" id="KW-1185">Reference proteome</keyword>
<organism evidence="2 3">
    <name type="scientific">Helicoverpa armigera</name>
    <name type="common">Cotton bollworm</name>
    <name type="synonym">Heliothis armigera</name>
    <dbReference type="NCBI Taxonomy" id="29058"/>
    <lineage>
        <taxon>Eukaryota</taxon>
        <taxon>Metazoa</taxon>
        <taxon>Ecdysozoa</taxon>
        <taxon>Arthropoda</taxon>
        <taxon>Hexapoda</taxon>
        <taxon>Insecta</taxon>
        <taxon>Pterygota</taxon>
        <taxon>Neoptera</taxon>
        <taxon>Endopterygota</taxon>
        <taxon>Lepidoptera</taxon>
        <taxon>Glossata</taxon>
        <taxon>Ditrysia</taxon>
        <taxon>Noctuoidea</taxon>
        <taxon>Noctuidae</taxon>
        <taxon>Heliothinae</taxon>
        <taxon>Helicoverpa</taxon>
    </lineage>
</organism>
<evidence type="ECO:0000313" key="3">
    <source>
        <dbReference type="Proteomes" id="UP000249218"/>
    </source>
</evidence>
<dbReference type="AlphaFoldDB" id="A0A2W1BVB7"/>
<gene>
    <name evidence="2" type="primary">HaOG203197</name>
    <name evidence="2" type="ORF">B5X24_HaOG203197</name>
</gene>
<protein>
    <submittedName>
        <fullName evidence="2">Uncharacterized protein</fullName>
    </submittedName>
</protein>
<feature type="region of interest" description="Disordered" evidence="1">
    <location>
        <begin position="273"/>
        <end position="301"/>
    </location>
</feature>
<evidence type="ECO:0000256" key="1">
    <source>
        <dbReference type="SAM" id="MobiDB-lite"/>
    </source>
</evidence>
<dbReference type="OrthoDB" id="2139606at2759"/>
<sequence>MCIMEVKLIVVLLVTMTLVVNDLVLADFFFNYPLPKQEDVGQKMVCVPGRTIIKITEKRVTLNTEPDSNSEEFDMRKSARRWHMTTPTKDQSCQMCVCNDSGKKEYCSKRSADSVNECIRIKSLTEEYNAGIPYSHSRALAYRIRRVNSGNIPTTKCVPFVSEYTDCNEDNVCSGCSRCTCTSEGEWSCEEVKDCREDGGEDDEDIEEPDDGIFDNALKTLETEMNKKRLLNIKNSQHPRVPAPNVLQEQDDLLALERSQKLDEIVASLTRSRRSVATNNKHRKRSIDKSTHKLSKMADSSRNNTIEHHNAVEEINEVALKDFNLTGTLVAKKIDPLPLIAGTRRAGFVDNSSKALQIDFNHKAYNQINDNKIETVEQETKFDSSHENLKTVLGNYTQTSKNSNLSKIVVNELKKGSEIIGDANAPVTSNITFTPENDTLTAMAFIAGNLLNKLWDMEKDASTTSTESDVMKHEKIADLLDLFKEPLNIRQETFLKNALEQLSTAVDKNKNAQNISICQTITDVVHNNDTSEEDKAQVTTKAPCNKDKDKPVEEPKIKHKKAAIKAIAKINNVLDLIKKFERVQSNLSELKHGPKLNFDYNRTLPKTRKKEVDNLLSKEEESSLNVFGGILEKITKLILPKKNNKKIVNLIRSQSVLLNNENILKKKFQKMYNIDLTNMTVTAKDKIILDYLTQVDRNKDCLLKTNSNEITESIPTIEGNILLNLSEFFKMKSFSDLIQLLEPERSKNHRSIESEKETVETTTKYKKGKAASINKPVDTNKLNSTKEKLKAHLKTIIEDLMELQTAKGGSLKGNVKLADALPCIYNVLNAGKNEIDTKKDVQPAKSIATIFEDVKKEYKLAQTRRNFVDVTKERPKSAVVWDRLVKTLNNKANSKNRRTMNAKVPKTYGQIKKMMEKIENGSATYKHYALVVKTPPTGKLILLKALDQEVQATINVINEISLSLKELAKLPAEKFAELDEFVTNLVTSTKLTEKVDEKLKADAKKSKINTENEISKSKPKETQYIRNDVPKRVESDEMRISRVQIVSQLIKNRLQVFLKTKEQLNDDVRSDMSYNVARKIIHYLDTGNFDLANELFKELVSQKPNDFGVFPNGDFANDKLIVTTTPKLGVMSLRRMSILGREALLPVEEPSRRTEKHINWVNQDHLIKQLLNMKNMGL</sequence>
<name>A0A2W1BVB7_HELAM</name>
<dbReference type="Proteomes" id="UP000249218">
    <property type="component" value="Unassembled WGS sequence"/>
</dbReference>
<feature type="compositionally biased region" description="Basic and acidic residues" evidence="1">
    <location>
        <begin position="544"/>
        <end position="553"/>
    </location>
</feature>